<dbReference type="InterPro" id="IPR033880">
    <property type="entry name" value="SPFH_YdjI"/>
</dbReference>
<dbReference type="CDD" id="cd03408">
    <property type="entry name" value="SPFH_like_u1"/>
    <property type="match status" value="1"/>
</dbReference>
<comment type="caution">
    <text evidence="4">The sequence shown here is derived from an EMBL/GenBank/DDBJ whole genome shotgun (WGS) entry which is preliminary data.</text>
</comment>
<dbReference type="InterPro" id="IPR036013">
    <property type="entry name" value="Band_7/SPFH_dom_sf"/>
</dbReference>
<keyword evidence="5" id="KW-1185">Reference proteome</keyword>
<dbReference type="SUPFAM" id="SSF117892">
    <property type="entry name" value="Band 7/SPFH domain"/>
    <property type="match status" value="1"/>
</dbReference>
<dbReference type="GO" id="GO:0006508">
    <property type="term" value="P:proteolysis"/>
    <property type="evidence" value="ECO:0007669"/>
    <property type="project" value="UniProtKB-KW"/>
</dbReference>
<feature type="domain" description="SHOCT" evidence="2">
    <location>
        <begin position="335"/>
        <end position="361"/>
    </location>
</feature>
<dbReference type="GO" id="GO:0008233">
    <property type="term" value="F:peptidase activity"/>
    <property type="evidence" value="ECO:0007669"/>
    <property type="project" value="UniProtKB-KW"/>
</dbReference>
<dbReference type="InterPro" id="IPR018649">
    <property type="entry name" value="SHOCT"/>
</dbReference>
<reference evidence="4 5" key="1">
    <citation type="submission" date="2019-03" db="EMBL/GenBank/DDBJ databases">
        <title>Genomic Encyclopedia of Type Strains, Phase IV (KMG-IV): sequencing the most valuable type-strain genomes for metagenomic binning, comparative biology and taxonomic classification.</title>
        <authorList>
            <person name="Goeker M."/>
        </authorList>
    </citation>
    <scope>NUCLEOTIDE SEQUENCE [LARGE SCALE GENOMIC DNA]</scope>
    <source>
        <strain evidence="4 5">DSM 7445</strain>
    </source>
</reference>
<organism evidence="4 5">
    <name type="scientific">Paucimonas lemoignei</name>
    <name type="common">Pseudomonas lemoignei</name>
    <dbReference type="NCBI Taxonomy" id="29443"/>
    <lineage>
        <taxon>Bacteria</taxon>
        <taxon>Pseudomonadati</taxon>
        <taxon>Pseudomonadota</taxon>
        <taxon>Betaproteobacteria</taxon>
        <taxon>Burkholderiales</taxon>
        <taxon>Burkholderiaceae</taxon>
        <taxon>Paucimonas</taxon>
    </lineage>
</organism>
<protein>
    <submittedName>
        <fullName evidence="4">Membrane protease subunit (Stomatin/prohibitin family)</fullName>
    </submittedName>
</protein>
<dbReference type="OrthoDB" id="9764015at2"/>
<accession>A0A4R3HRK7</accession>
<dbReference type="AlphaFoldDB" id="A0A4R3HRK7"/>
<keyword evidence="4" id="KW-0645">Protease</keyword>
<dbReference type="RefSeq" id="WP_132260376.1">
    <property type="nucleotide sequence ID" value="NZ_SLZQ01000020.1"/>
</dbReference>
<dbReference type="Proteomes" id="UP000295382">
    <property type="component" value="Unassembled WGS sequence"/>
</dbReference>
<feature type="domain" description="SPFH" evidence="3">
    <location>
        <begin position="27"/>
        <end position="231"/>
    </location>
</feature>
<dbReference type="PANTHER" id="PTHR37826">
    <property type="entry name" value="FLOTILLIN BAND_7_5 DOMAIN PROTEIN"/>
    <property type="match status" value="1"/>
</dbReference>
<feature type="region of interest" description="Disordered" evidence="1">
    <location>
        <begin position="308"/>
        <end position="331"/>
    </location>
</feature>
<evidence type="ECO:0000256" key="1">
    <source>
        <dbReference type="SAM" id="MobiDB-lite"/>
    </source>
</evidence>
<evidence type="ECO:0000313" key="4">
    <source>
        <dbReference type="EMBL" id="TCS32738.1"/>
    </source>
</evidence>
<dbReference type="PANTHER" id="PTHR37826:SF2">
    <property type="entry name" value="ZINC-RIBBON DOMAIN-CONTAINING PROTEIN"/>
    <property type="match status" value="1"/>
</dbReference>
<dbReference type="EMBL" id="SLZQ01000020">
    <property type="protein sequence ID" value="TCS32738.1"/>
    <property type="molecule type" value="Genomic_DNA"/>
</dbReference>
<evidence type="ECO:0000259" key="3">
    <source>
        <dbReference type="Pfam" id="PF13421"/>
    </source>
</evidence>
<dbReference type="Gene3D" id="3.30.479.30">
    <property type="entry name" value="Band 7 domain"/>
    <property type="match status" value="1"/>
</dbReference>
<evidence type="ECO:0000313" key="5">
    <source>
        <dbReference type="Proteomes" id="UP000295382"/>
    </source>
</evidence>
<proteinExistence type="predicted"/>
<name>A0A4R3HRK7_PAULE</name>
<gene>
    <name evidence="4" type="ORF">EDC30_12010</name>
</gene>
<dbReference type="Pfam" id="PF09851">
    <property type="entry name" value="SHOCT"/>
    <property type="match status" value="1"/>
</dbReference>
<dbReference type="Pfam" id="PF13421">
    <property type="entry name" value="Band_7_1"/>
    <property type="match status" value="1"/>
</dbReference>
<keyword evidence="4" id="KW-0378">Hydrolase</keyword>
<sequence length="366" mass="39147">MSLFDFVKTQFIDVLQWNEETEGVLSWRYPMADFEIQNGATLTVRESQMAMFVDEGRVADIFGPGNYKLTTRTLPVLTNLKNWDKLFASPFKSDVYFFSTRIQTGRKWGTPQPITIRDKDFDAIRLRAFGMFSYRVADPKQFFTELAGTREVYTRDDVEAQLQGIMLASMANSLGASQIPFLDMAGNQTLMAQQVKGDLALAFSRYGLSLDEFNVGTISLPDQLQQALDARIGAGMKGGLSADKLAGYTRFQTAEAIPLAAQNEGGLAGIGAGLSTGVVMGQAMAQGLGLGAGVPGAGVIPGAVVPQPTGGAPEHAAVPQPAPAAAPATDSPEARLAQLKGLLDKGLISQADYDDAKAKVLQKLIG</sequence>
<evidence type="ECO:0000259" key="2">
    <source>
        <dbReference type="Pfam" id="PF09851"/>
    </source>
</evidence>